<dbReference type="SMART" id="SM00487">
    <property type="entry name" value="DEXDc"/>
    <property type="match status" value="1"/>
</dbReference>
<dbReference type="GO" id="GO:0003676">
    <property type="term" value="F:nucleic acid binding"/>
    <property type="evidence" value="ECO:0007669"/>
    <property type="project" value="InterPro"/>
</dbReference>
<evidence type="ECO:0000256" key="3">
    <source>
        <dbReference type="SAM" id="MobiDB-lite"/>
    </source>
</evidence>
<dbReference type="SUPFAM" id="SSF52540">
    <property type="entry name" value="P-loop containing nucleoside triphosphate hydrolases"/>
    <property type="match status" value="2"/>
</dbReference>
<protein>
    <submittedName>
        <fullName evidence="5">DEAD/DEAH box helicase</fullName>
    </submittedName>
</protein>
<dbReference type="PROSITE" id="PS51192">
    <property type="entry name" value="HELICASE_ATP_BIND_1"/>
    <property type="match status" value="1"/>
</dbReference>
<evidence type="ECO:0000313" key="5">
    <source>
        <dbReference type="EMBL" id="NZA27210.1"/>
    </source>
</evidence>
<feature type="region of interest" description="Disordered" evidence="3">
    <location>
        <begin position="726"/>
        <end position="745"/>
    </location>
</feature>
<evidence type="ECO:0000313" key="6">
    <source>
        <dbReference type="Proteomes" id="UP000578091"/>
    </source>
</evidence>
<dbReference type="PANTHER" id="PTHR47957">
    <property type="entry name" value="ATP-DEPENDENT HELICASE HRQ1"/>
    <property type="match status" value="1"/>
</dbReference>
<dbReference type="Proteomes" id="UP000578091">
    <property type="component" value="Unassembled WGS sequence"/>
</dbReference>
<evidence type="ECO:0000256" key="2">
    <source>
        <dbReference type="ARBA" id="ARBA00022840"/>
    </source>
</evidence>
<dbReference type="PANTHER" id="PTHR47957:SF3">
    <property type="entry name" value="ATP-DEPENDENT HELICASE HRQ1"/>
    <property type="match status" value="1"/>
</dbReference>
<dbReference type="InterPro" id="IPR027417">
    <property type="entry name" value="P-loop_NTPase"/>
</dbReference>
<dbReference type="GO" id="GO:0006289">
    <property type="term" value="P:nucleotide-excision repair"/>
    <property type="evidence" value="ECO:0007669"/>
    <property type="project" value="TreeGrafter"/>
</dbReference>
<dbReference type="InterPro" id="IPR001650">
    <property type="entry name" value="Helicase_C-like"/>
</dbReference>
<dbReference type="Pfam" id="PF00270">
    <property type="entry name" value="DEAD"/>
    <property type="match status" value="1"/>
</dbReference>
<keyword evidence="5" id="KW-0347">Helicase</keyword>
<dbReference type="Pfam" id="PF00271">
    <property type="entry name" value="Helicase_C"/>
    <property type="match status" value="1"/>
</dbReference>
<sequence length="2024" mass="226426">MFDPIGGFLRIRELYLTYLETAFRIGNEAVSKERRALLESAGALCTLPLIEPVPRYVRSTTSLRELAADPGEALSDFEPRVRSAFIRLISAGLFDDSSVRLFKHQMQMLARGTVLGRPGIVTSGTGSGKTESFLLPVFAEIMREASQWSAPTNGYLCTPWWHDDNGRPYESFTAIPKSRRPLKQNPSADPFVSHRAGERRPAAVRCLLLYPMNALVEDQLTRLRKALDSDAARRVLAEEIGGNRIFFGRYTSATPVTGFNVHPRIAAEDDRERRTRQLRALFNEMIDFERTQREIERRCREVPPTLNAEDRFLFPAVDGAEMLTRWDMQVQPPDILITNVSMLGAMLNREVEDPLFEATKRWLVENEDAYFYLVLDELHLQRGAAGTEVAYLLRLLLARLGLDSPAHRHKLRILASSASLPVDGEQGLRSQEYLWDMFGSFGHWTPQKNMATSPADWRNAIVAGEPEAERKVIRPRLEPGPFIEFLTRHGGGAREPACAADGETPPLLANAWPALGDAMGVSTTGPIASVVREVIGEAGRHLAAACWAPEEGRSRATPIDELTRRIFGDECKDESALRGLLLARGLGDVFHKWFEAEAATVPLDAPSFRVHTFFRSIEGLFTPLDRGASAAEDFRDGVRKVGRLTLERAISTGLHDGGSSPPARLLELLYCECCGELFVGGMRRKQGDVELELLPGEPELDGLPDGATGRRFEDLSFDEYAVFWPTDRSDPPQPQLPASAPDGWSRKRLDPLTAVLRPIPPTGQFPADHVLGWLFTRTNAQDRHGRSNRDRGSNVPYSCPACGTDYSPRQARSGVRLSPVRHFRTGFAKTTQLLASELFHLLKLVVPSPKLVSFSDSRQDAAKASLEVEKRHHEDLRRDVLVNELRRAQRDLPTADQVREAMDMLRAQRNEAGNRGDSEEEQRLSDELRSRGPMLQDALDGTIRIGYVLENPEEKSSYLGYAGGTRLPLKPLIRSFVTLGVHPTNPTGAGFFRPDVNGVKHSFEWPKLFERRDGQIDWRDDVVEQAWLDQARIQVVDRMQSLVTEILLSRTYFSLEEAGIGYLCLPRFALGSEIDFNLAAAFARVFGDSYRLNSTDFDRPAPWHDVSNVSDRSRVYRFAKAVWGVNTRQNLADLLKAFTQAGHLGGYLSTASLRVRLAKEDDPLWRCDKCARVHLHSGAGICTRCLSPLAESPNGRVAEVVASNFLSKRLNRSGSGEFRLHCEELTGQTDDGAVRQRKFRGILFPDLRQKRDANGAPVRDDDGELVFESDPHFHREREEIDLLAVTTTMEVGIDIGPLQAVLQANMPPQRFNYQQRVGRAGRRRQAFSLVLTVCRTKSHDLYYFREPRKITGDVPPPPFLTKQMPSIARRFLRKRWLNAAFALLRGSHDPWQGDGMRPPDIHGEFLPTNEYFSGGWEDRLSVALQATETQARDFARLLCEESALLFEDIWISPTKLLEEVRQINVRQESKQLGLAHSLAEQGSLPMYGMPTRVRNLYCGIKSSSGSSGRPAEWNTIDRDLDLAIYEFAPGSVIVKDKLEHLCVGFTGPLPDVRFSSPAIDMRVQPRSAAFGEPFWMLECPRCGSWFRRDTRPSENVGDCNSCGDQLIPNRAKECREPLGFRTNFRPLSNVESDAPSGRHRSIQSEARDLNFRKCASSNLEVFADSIRTYRLNRGAPDPDQPGRHVGFSGSAGDQVLHRSGKTVTLEQQIITDEIIEQRRQPSHYTSLGAGPNSIDRAWLAAPKTTDALYLAPAALPLGLSIERVVGPRFLGNGVQPLDALSRTAVRAAALSATFILVNRAALELDVDPEEFDVIDPRVMRIAGGVAKPVLQIVDHLVNGAGFCVALGTPVENPRINGIVGSILRDQTEYPLNELLRDDHEHSCEHACYRCLMRYRNQPYHGLLDWRLGLSFLHALHDDSFRCGLDGRFEAPALRTWPQLVDADVQRVKRQFNRVQIKRTGAVSAVKFDRASKWAVIAHPLWDPIEPTGCLLEAIQELDGDAVVVDSFNFSRRAGTIRTAILDGA</sequence>
<proteinExistence type="predicted"/>
<keyword evidence="6" id="KW-1185">Reference proteome</keyword>
<name>A0A853JF91_9GAMM</name>
<reference evidence="5 6" key="1">
    <citation type="submission" date="2020-07" db="EMBL/GenBank/DDBJ databases">
        <title>Luteimonas sp. SJ-92.</title>
        <authorList>
            <person name="Huang X.-X."/>
            <person name="Xu L."/>
            <person name="Sun J.-Q."/>
        </authorList>
    </citation>
    <scope>NUCLEOTIDE SEQUENCE [LARGE SCALE GENOMIC DNA]</scope>
    <source>
        <strain evidence="5 6">SJ-92</strain>
    </source>
</reference>
<accession>A0A853JF91</accession>
<dbReference type="RefSeq" id="WP_180678991.1">
    <property type="nucleotide sequence ID" value="NZ_JACCKA010000073.1"/>
</dbReference>
<dbReference type="InterPro" id="IPR014001">
    <property type="entry name" value="Helicase_ATP-bd"/>
</dbReference>
<dbReference type="GO" id="GO:0005524">
    <property type="term" value="F:ATP binding"/>
    <property type="evidence" value="ECO:0007669"/>
    <property type="project" value="UniProtKB-KW"/>
</dbReference>
<keyword evidence="1" id="KW-0547">Nucleotide-binding</keyword>
<feature type="domain" description="Helicase ATP-binding" evidence="4">
    <location>
        <begin position="110"/>
        <end position="438"/>
    </location>
</feature>
<feature type="region of interest" description="Disordered" evidence="3">
    <location>
        <begin position="909"/>
        <end position="928"/>
    </location>
</feature>
<keyword evidence="2" id="KW-0067">ATP-binding</keyword>
<dbReference type="GO" id="GO:0036297">
    <property type="term" value="P:interstrand cross-link repair"/>
    <property type="evidence" value="ECO:0007669"/>
    <property type="project" value="TreeGrafter"/>
</dbReference>
<evidence type="ECO:0000259" key="4">
    <source>
        <dbReference type="PROSITE" id="PS51192"/>
    </source>
</evidence>
<organism evidence="5 6">
    <name type="scientific">Luteimonas salinisoli</name>
    <dbReference type="NCBI Taxonomy" id="2752307"/>
    <lineage>
        <taxon>Bacteria</taxon>
        <taxon>Pseudomonadati</taxon>
        <taxon>Pseudomonadota</taxon>
        <taxon>Gammaproteobacteria</taxon>
        <taxon>Lysobacterales</taxon>
        <taxon>Lysobacteraceae</taxon>
        <taxon>Luteimonas</taxon>
    </lineage>
</organism>
<gene>
    <name evidence="5" type="ORF">H0E84_12540</name>
</gene>
<comment type="caution">
    <text evidence="5">The sequence shown here is derived from an EMBL/GenBank/DDBJ whole genome shotgun (WGS) entry which is preliminary data.</text>
</comment>
<evidence type="ECO:0000256" key="1">
    <source>
        <dbReference type="ARBA" id="ARBA00022741"/>
    </source>
</evidence>
<keyword evidence="5" id="KW-0378">Hydrolase</keyword>
<dbReference type="InterPro" id="IPR011545">
    <property type="entry name" value="DEAD/DEAH_box_helicase_dom"/>
</dbReference>
<dbReference type="Gene3D" id="3.40.50.300">
    <property type="entry name" value="P-loop containing nucleotide triphosphate hydrolases"/>
    <property type="match status" value="2"/>
</dbReference>
<dbReference type="EMBL" id="JACCKA010000073">
    <property type="protein sequence ID" value="NZA27210.1"/>
    <property type="molecule type" value="Genomic_DNA"/>
</dbReference>
<dbReference type="GO" id="GO:0043138">
    <property type="term" value="F:3'-5' DNA helicase activity"/>
    <property type="evidence" value="ECO:0007669"/>
    <property type="project" value="TreeGrafter"/>
</dbReference>